<dbReference type="InterPro" id="IPR041495">
    <property type="entry name" value="Mub_B2"/>
</dbReference>
<proteinExistence type="predicted"/>
<gene>
    <name evidence="2" type="ORF">MOO45_01120</name>
</gene>
<name>A0ABY4P9A6_9LACO</name>
<dbReference type="RefSeq" id="WP_249514593.1">
    <property type="nucleotide sequence ID" value="NZ_CP093366.1"/>
</dbReference>
<sequence>MIDQPQATITIDASGQQVVQAHVAHQIDPTSQKQTKLRVINVHYPSSAVKSIKQVAVLKRNLYVDQVTNETVYNTWSTGNFDEYVTPTITGYTASQPLVDSVPVTSATPNVSTIDLYYTKN</sequence>
<dbReference type="Gene3D" id="2.60.40.4300">
    <property type="match status" value="1"/>
</dbReference>
<evidence type="ECO:0000259" key="1">
    <source>
        <dbReference type="Pfam" id="PF17966"/>
    </source>
</evidence>
<feature type="domain" description="Mub B2-like" evidence="1">
    <location>
        <begin position="28"/>
        <end position="120"/>
    </location>
</feature>
<protein>
    <recommendedName>
        <fullName evidence="1">Mub B2-like domain-containing protein</fullName>
    </recommendedName>
</protein>
<organism evidence="2 3">
    <name type="scientific">Bombilactobacillus folatiphilus</name>
    <dbReference type="NCBI Taxonomy" id="2923362"/>
    <lineage>
        <taxon>Bacteria</taxon>
        <taxon>Bacillati</taxon>
        <taxon>Bacillota</taxon>
        <taxon>Bacilli</taxon>
        <taxon>Lactobacillales</taxon>
        <taxon>Lactobacillaceae</taxon>
        <taxon>Bombilactobacillus</taxon>
    </lineage>
</organism>
<dbReference type="Proteomes" id="UP000831495">
    <property type="component" value="Chromosome"/>
</dbReference>
<dbReference type="EMBL" id="CP093366">
    <property type="protein sequence ID" value="UQS82324.1"/>
    <property type="molecule type" value="Genomic_DNA"/>
</dbReference>
<keyword evidence="3" id="KW-1185">Reference proteome</keyword>
<reference evidence="2" key="1">
    <citation type="journal article" date="2022" name="Int. J. Syst. Evol. Microbiol.">
        <title>Apilactobacillus apisilvae sp. nov., Nicolia spurrieriana gen. nov. sp. nov., Bombilactobacillus folatiphilus sp. nov. and Bombilactobacillus thymidiniphilus sp. nov., four new lactic acid bacterial isolates from stingless bees Tetragonula carbonaria and Austroplebeia australis.</title>
        <authorList>
            <person name="Oliphant S.A."/>
            <person name="Watson-Haigh N.S."/>
            <person name="Sumby K.M."/>
            <person name="Gardner J."/>
            <person name="Groom S."/>
            <person name="Jiranek V."/>
        </authorList>
    </citation>
    <scope>NUCLEOTIDE SEQUENCE</scope>
    <source>
        <strain evidence="2">SG4_D2</strain>
    </source>
</reference>
<dbReference type="Pfam" id="PF17966">
    <property type="entry name" value="Muc_B2"/>
    <property type="match status" value="1"/>
</dbReference>
<evidence type="ECO:0000313" key="3">
    <source>
        <dbReference type="Proteomes" id="UP000831495"/>
    </source>
</evidence>
<evidence type="ECO:0000313" key="2">
    <source>
        <dbReference type="EMBL" id="UQS82324.1"/>
    </source>
</evidence>
<accession>A0ABY4P9A6</accession>